<proteinExistence type="predicted"/>
<name>A6K0T4_RAT</name>
<evidence type="ECO:0000313" key="1">
    <source>
        <dbReference type="EMBL" id="EDL88134.1"/>
    </source>
</evidence>
<evidence type="ECO:0000313" key="2">
    <source>
        <dbReference type="Proteomes" id="UP000234681"/>
    </source>
</evidence>
<sequence>MTLERSIQTQIFSDYIFIV</sequence>
<dbReference type="EMBL" id="CH474011">
    <property type="protein sequence ID" value="EDL88134.1"/>
    <property type="molecule type" value="Genomic_DNA"/>
</dbReference>
<organism evidence="1 2">
    <name type="scientific">Rattus norvegicus</name>
    <name type="common">Rat</name>
    <dbReference type="NCBI Taxonomy" id="10116"/>
    <lineage>
        <taxon>Eukaryota</taxon>
        <taxon>Metazoa</taxon>
        <taxon>Chordata</taxon>
        <taxon>Craniata</taxon>
        <taxon>Vertebrata</taxon>
        <taxon>Euteleostomi</taxon>
        <taxon>Mammalia</taxon>
        <taxon>Eutheria</taxon>
        <taxon>Euarchontoglires</taxon>
        <taxon>Glires</taxon>
        <taxon>Rodentia</taxon>
        <taxon>Myomorpha</taxon>
        <taxon>Muroidea</taxon>
        <taxon>Muridae</taxon>
        <taxon>Murinae</taxon>
        <taxon>Rattus</taxon>
    </lineage>
</organism>
<reference evidence="1 2" key="1">
    <citation type="submission" date="2005-09" db="EMBL/GenBank/DDBJ databases">
        <authorList>
            <person name="Mural R.J."/>
            <person name="Li P.W."/>
            <person name="Adams M.D."/>
            <person name="Amanatides P.G."/>
            <person name="Baden-Tillson H."/>
            <person name="Barnstead M."/>
            <person name="Chin S.H."/>
            <person name="Dew I."/>
            <person name="Evans C.A."/>
            <person name="Ferriera S."/>
            <person name="Flanigan M."/>
            <person name="Fosler C."/>
            <person name="Glodek A."/>
            <person name="Gu Z."/>
            <person name="Holt R.A."/>
            <person name="Jennings D."/>
            <person name="Kraft C.L."/>
            <person name="Lu F."/>
            <person name="Nguyen T."/>
            <person name="Nusskern D.R."/>
            <person name="Pfannkoch C.M."/>
            <person name="Sitter C."/>
            <person name="Sutton G.G."/>
            <person name="Venter J.C."/>
            <person name="Wang Z."/>
            <person name="Woodage T."/>
            <person name="Zheng X.H."/>
            <person name="Zhong F."/>
        </authorList>
    </citation>
    <scope>NUCLEOTIDE SEQUENCE [LARGE SCALE GENOMIC DNA]</scope>
    <source>
        <strain>BN</strain>
        <strain evidence="2">Sprague-Dawley</strain>
    </source>
</reference>
<protein>
    <submittedName>
        <fullName evidence="1">RCG52485</fullName>
    </submittedName>
</protein>
<dbReference type="AlphaFoldDB" id="A6K0T4"/>
<dbReference type="Proteomes" id="UP000234681">
    <property type="component" value="Chromosome 4"/>
</dbReference>
<accession>A6K0T4</accession>
<feature type="non-terminal residue" evidence="1">
    <location>
        <position position="19"/>
    </location>
</feature>
<gene>
    <name evidence="1" type="ORF">rCG_52485</name>
</gene>